<feature type="signal peptide" evidence="13">
    <location>
        <begin position="1"/>
        <end position="20"/>
    </location>
</feature>
<dbReference type="Proteomes" id="UP000007796">
    <property type="component" value="Unassembled WGS sequence"/>
</dbReference>
<dbReference type="EMBL" id="GL629997">
    <property type="protein sequence ID" value="EFW99274.1"/>
    <property type="molecule type" value="Genomic_DNA"/>
</dbReference>
<name>F0XT61_GROCL</name>
<dbReference type="eggNOG" id="KOG1339">
    <property type="taxonomic scope" value="Eukaryota"/>
</dbReference>
<evidence type="ECO:0000256" key="1">
    <source>
        <dbReference type="ARBA" id="ARBA00004613"/>
    </source>
</evidence>
<dbReference type="GO" id="GO:0005576">
    <property type="term" value="C:extracellular region"/>
    <property type="evidence" value="ECO:0007669"/>
    <property type="project" value="UniProtKB-SubCell"/>
</dbReference>
<keyword evidence="9" id="KW-0325">Glycoprotein</keyword>
<evidence type="ECO:0000256" key="8">
    <source>
        <dbReference type="ARBA" id="ARBA00023145"/>
    </source>
</evidence>
<dbReference type="OrthoDB" id="2747330at2759"/>
<feature type="disulfide bond" evidence="11">
    <location>
        <begin position="369"/>
        <end position="402"/>
    </location>
</feature>
<accession>F0XT61</accession>
<comment type="subcellular location">
    <subcellularLocation>
        <location evidence="1">Secreted</location>
    </subcellularLocation>
</comment>
<keyword evidence="7" id="KW-0378">Hydrolase</keyword>
<sequence length="440" mass="45734">MRSTLSIICLLALVVSFVMAAPTPIQKRSFKVERVRNANFQGYNGAAQRMKALRKFRVHPPQDLIDALAAQRGGAGSKDKGHRQKGTATATATGAKATSGSSGVLVGSDATNTSSSNVGIVTNTPTTDDTEFLSPVTIGGQTLNLDFDTGSSDLWVFNTQLSAQESDGQTLFDPTKSSTFSSVKGATFLVSYGDGSEVAGNVGTDTVNVGGATVTKQAIELATAVSASFISDTSSDGLMGLAFSVLNQVKPTQQKTFFDNVKADLAEPLFAADLRHNAAGSYEFGAIDSSKFSGALSNVAINTTQGFWQFSSASFAVGDGKTQTMAASQAIADTGTTLMLVNAAVIDGYFANVTGAEYNQQAGGVTIPCDANLPDLKIDVGGATATVSGSNFIFENIGSNTCFSGLQPIDSDLMIFGDVFFKSNYVVFNGNNTLSFAPHA</sequence>
<dbReference type="InterPro" id="IPR034163">
    <property type="entry name" value="Aspergillopepsin-like_cat_dom"/>
</dbReference>
<dbReference type="RefSeq" id="XP_014168757.1">
    <property type="nucleotide sequence ID" value="XM_014313282.1"/>
</dbReference>
<reference evidence="15 16" key="1">
    <citation type="journal article" date="2011" name="Proc. Natl. Acad. Sci. U.S.A.">
        <title>Genome and transcriptome analyses of the mountain pine beetle-fungal symbiont Grosmannia clavigera, a lodgepole pine pathogen.</title>
        <authorList>
            <person name="DiGuistini S."/>
            <person name="Wang Y."/>
            <person name="Liao N.Y."/>
            <person name="Taylor G."/>
            <person name="Tanguay P."/>
            <person name="Feau N."/>
            <person name="Henrissat B."/>
            <person name="Chan S.K."/>
            <person name="Hesse-Orce U."/>
            <person name="Alamouti S.M."/>
            <person name="Tsui C.K.M."/>
            <person name="Docking R.T."/>
            <person name="Levasseur A."/>
            <person name="Haridas S."/>
            <person name="Robertson G."/>
            <person name="Birol I."/>
            <person name="Holt R.A."/>
            <person name="Marra M.A."/>
            <person name="Hamelin R.C."/>
            <person name="Hirst M."/>
            <person name="Jones S.J.M."/>
            <person name="Bohlmann J."/>
            <person name="Breuil C."/>
        </authorList>
    </citation>
    <scope>NUCLEOTIDE SEQUENCE [LARGE SCALE GENOMIC DNA]</scope>
    <source>
        <strain evidence="16">kw1407 / UAMH 11150</strain>
    </source>
</reference>
<evidence type="ECO:0000256" key="10">
    <source>
        <dbReference type="PIRSR" id="PIRSR601461-1"/>
    </source>
</evidence>
<protein>
    <submittedName>
        <fullName evidence="15">Extracellular aspartic proteinase</fullName>
    </submittedName>
</protein>
<gene>
    <name evidence="15" type="ORF">CMQ_5695</name>
</gene>
<dbReference type="Gene3D" id="2.40.70.10">
    <property type="entry name" value="Acid Proteases"/>
    <property type="match status" value="2"/>
</dbReference>
<evidence type="ECO:0000256" key="7">
    <source>
        <dbReference type="ARBA" id="ARBA00022801"/>
    </source>
</evidence>
<dbReference type="STRING" id="655863.F0XT61"/>
<dbReference type="Pfam" id="PF00026">
    <property type="entry name" value="Asp"/>
    <property type="match status" value="1"/>
</dbReference>
<evidence type="ECO:0000256" key="5">
    <source>
        <dbReference type="ARBA" id="ARBA00022729"/>
    </source>
</evidence>
<comment type="similarity">
    <text evidence="2">Belongs to the peptidase A1 family.</text>
</comment>
<feature type="domain" description="Peptidase A1" evidence="14">
    <location>
        <begin position="132"/>
        <end position="437"/>
    </location>
</feature>
<keyword evidence="6" id="KW-0064">Aspartyl protease</keyword>
<feature type="active site" evidence="10">
    <location>
        <position position="148"/>
    </location>
</feature>
<evidence type="ECO:0000256" key="9">
    <source>
        <dbReference type="ARBA" id="ARBA00023180"/>
    </source>
</evidence>
<keyword evidence="16" id="KW-1185">Reference proteome</keyword>
<keyword evidence="11" id="KW-1015">Disulfide bond</keyword>
<proteinExistence type="inferred from homology"/>
<feature type="active site" evidence="10">
    <location>
        <position position="333"/>
    </location>
</feature>
<evidence type="ECO:0000313" key="16">
    <source>
        <dbReference type="Proteomes" id="UP000007796"/>
    </source>
</evidence>
<evidence type="ECO:0000256" key="6">
    <source>
        <dbReference type="ARBA" id="ARBA00022750"/>
    </source>
</evidence>
<keyword evidence="5 13" id="KW-0732">Signal</keyword>
<dbReference type="GO" id="GO:0004190">
    <property type="term" value="F:aspartic-type endopeptidase activity"/>
    <property type="evidence" value="ECO:0007669"/>
    <property type="project" value="UniProtKB-KW"/>
</dbReference>
<feature type="compositionally biased region" description="Low complexity" evidence="12">
    <location>
        <begin position="86"/>
        <end position="103"/>
    </location>
</feature>
<keyword evidence="4" id="KW-0645">Protease</keyword>
<dbReference type="HOGENOM" id="CLU_013253_0_0_1"/>
<dbReference type="PRINTS" id="PR00792">
    <property type="entry name" value="PEPSIN"/>
</dbReference>
<dbReference type="AlphaFoldDB" id="F0XT61"/>
<evidence type="ECO:0000256" key="4">
    <source>
        <dbReference type="ARBA" id="ARBA00022670"/>
    </source>
</evidence>
<dbReference type="CDD" id="cd06097">
    <property type="entry name" value="Aspergillopepsin_like"/>
    <property type="match status" value="1"/>
</dbReference>
<evidence type="ECO:0000256" key="3">
    <source>
        <dbReference type="ARBA" id="ARBA00022525"/>
    </source>
</evidence>
<organism evidence="16">
    <name type="scientific">Grosmannia clavigera (strain kw1407 / UAMH 11150)</name>
    <name type="common">Blue stain fungus</name>
    <name type="synonym">Graphiocladiella clavigera</name>
    <dbReference type="NCBI Taxonomy" id="655863"/>
    <lineage>
        <taxon>Eukaryota</taxon>
        <taxon>Fungi</taxon>
        <taxon>Dikarya</taxon>
        <taxon>Ascomycota</taxon>
        <taxon>Pezizomycotina</taxon>
        <taxon>Sordariomycetes</taxon>
        <taxon>Sordariomycetidae</taxon>
        <taxon>Ophiostomatales</taxon>
        <taxon>Ophiostomataceae</taxon>
        <taxon>Leptographium</taxon>
    </lineage>
</organism>
<dbReference type="InterPro" id="IPR001461">
    <property type="entry name" value="Aspartic_peptidase_A1"/>
</dbReference>
<feature type="chain" id="PRO_5003262389" evidence="13">
    <location>
        <begin position="21"/>
        <end position="440"/>
    </location>
</feature>
<evidence type="ECO:0000313" key="15">
    <source>
        <dbReference type="EMBL" id="EFW99274.1"/>
    </source>
</evidence>
<dbReference type="InParanoid" id="F0XT61"/>
<keyword evidence="8" id="KW-0865">Zymogen</keyword>
<keyword evidence="3" id="KW-0964">Secreted</keyword>
<dbReference type="MEROPS" id="A01.079"/>
<evidence type="ECO:0000256" key="11">
    <source>
        <dbReference type="PIRSR" id="PIRSR601461-2"/>
    </source>
</evidence>
<dbReference type="FunFam" id="2.40.70.10:FF:000026">
    <property type="entry name" value="Endothiapepsin"/>
    <property type="match status" value="1"/>
</dbReference>
<evidence type="ECO:0000256" key="2">
    <source>
        <dbReference type="ARBA" id="ARBA00007447"/>
    </source>
</evidence>
<feature type="region of interest" description="Disordered" evidence="12">
    <location>
        <begin position="71"/>
        <end position="103"/>
    </location>
</feature>
<dbReference type="InterPro" id="IPR021109">
    <property type="entry name" value="Peptidase_aspartic_dom_sf"/>
</dbReference>
<dbReference type="SUPFAM" id="SSF50630">
    <property type="entry name" value="Acid proteases"/>
    <property type="match status" value="1"/>
</dbReference>
<dbReference type="PANTHER" id="PTHR47966:SF23">
    <property type="entry name" value="ASPARTIC ENDOPEPTIDASE, PUTATIVE (AFU_ORTHOLOGUE AFUA_2G15950)-RELATED"/>
    <property type="match status" value="1"/>
</dbReference>
<dbReference type="PANTHER" id="PTHR47966">
    <property type="entry name" value="BETA-SITE APP-CLEAVING ENZYME, ISOFORM A-RELATED"/>
    <property type="match status" value="1"/>
</dbReference>
<evidence type="ECO:0000259" key="14">
    <source>
        <dbReference type="PROSITE" id="PS51767"/>
    </source>
</evidence>
<dbReference type="PROSITE" id="PS51767">
    <property type="entry name" value="PEPTIDASE_A1"/>
    <property type="match status" value="1"/>
</dbReference>
<dbReference type="GeneID" id="25979045"/>
<evidence type="ECO:0000256" key="12">
    <source>
        <dbReference type="SAM" id="MobiDB-lite"/>
    </source>
</evidence>
<dbReference type="InterPro" id="IPR033121">
    <property type="entry name" value="PEPTIDASE_A1"/>
</dbReference>
<dbReference type="GO" id="GO:0006508">
    <property type="term" value="P:proteolysis"/>
    <property type="evidence" value="ECO:0007669"/>
    <property type="project" value="UniProtKB-KW"/>
</dbReference>
<evidence type="ECO:0000256" key="13">
    <source>
        <dbReference type="SAM" id="SignalP"/>
    </source>
</evidence>